<evidence type="ECO:0000313" key="2">
    <source>
        <dbReference type="EMBL" id="KAF0722742.1"/>
    </source>
</evidence>
<gene>
    <name evidence="2" type="ORF">Ae201684_018220</name>
</gene>
<feature type="compositionally biased region" description="Basic and acidic residues" evidence="1">
    <location>
        <begin position="13"/>
        <end position="31"/>
    </location>
</feature>
<evidence type="ECO:0000313" key="3">
    <source>
        <dbReference type="Proteomes" id="UP000481153"/>
    </source>
</evidence>
<name>A0A6G0W6M4_9STRA</name>
<organism evidence="2 3">
    <name type="scientific">Aphanomyces euteiches</name>
    <dbReference type="NCBI Taxonomy" id="100861"/>
    <lineage>
        <taxon>Eukaryota</taxon>
        <taxon>Sar</taxon>
        <taxon>Stramenopiles</taxon>
        <taxon>Oomycota</taxon>
        <taxon>Saprolegniomycetes</taxon>
        <taxon>Saprolegniales</taxon>
        <taxon>Verrucalvaceae</taxon>
        <taxon>Aphanomyces</taxon>
    </lineage>
</organism>
<dbReference type="EMBL" id="VJMJ01000326">
    <property type="protein sequence ID" value="KAF0722742.1"/>
    <property type="molecule type" value="Genomic_DNA"/>
</dbReference>
<protein>
    <submittedName>
        <fullName evidence="2">Uncharacterized protein</fullName>
    </submittedName>
</protein>
<dbReference type="Proteomes" id="UP000481153">
    <property type="component" value="Unassembled WGS sequence"/>
</dbReference>
<accession>A0A6G0W6M4</accession>
<proteinExistence type="predicted"/>
<keyword evidence="3" id="KW-1185">Reference proteome</keyword>
<dbReference type="AlphaFoldDB" id="A0A6G0W6M4"/>
<sequence length="153" mass="17121">MQREATKNSAKRPRAEGKSSDVQESRMEHPPQRISPRQAAASAATATKNEKSGDEFSLMTERQQIAFLMRQSAQEKTSSASESDDDPPKRKHSANKENMPHATMRRRKKNLHPNVVATPDPHCCLCTSWTDTLFLCSHCDKKYPTLKTLGLAA</sequence>
<reference evidence="2 3" key="1">
    <citation type="submission" date="2019-07" db="EMBL/GenBank/DDBJ databases">
        <title>Genomics analysis of Aphanomyces spp. identifies a new class of oomycete effector associated with host adaptation.</title>
        <authorList>
            <person name="Gaulin E."/>
        </authorList>
    </citation>
    <scope>NUCLEOTIDE SEQUENCE [LARGE SCALE GENOMIC DNA]</scope>
    <source>
        <strain evidence="2 3">ATCC 201684</strain>
    </source>
</reference>
<feature type="region of interest" description="Disordered" evidence="1">
    <location>
        <begin position="1"/>
        <end position="109"/>
    </location>
</feature>
<dbReference type="VEuPathDB" id="FungiDB:AeMF1_000650"/>
<comment type="caution">
    <text evidence="2">The sequence shown here is derived from an EMBL/GenBank/DDBJ whole genome shotgun (WGS) entry which is preliminary data.</text>
</comment>
<evidence type="ECO:0000256" key="1">
    <source>
        <dbReference type="SAM" id="MobiDB-lite"/>
    </source>
</evidence>
<feature type="compositionally biased region" description="Polar residues" evidence="1">
    <location>
        <begin position="71"/>
        <end position="81"/>
    </location>
</feature>